<keyword evidence="1" id="KW-1133">Transmembrane helix</keyword>
<sequence length="499" mass="56822">MTFYAVIGIVLIIAFMALIVLAFHASLHRKIRGRFIASIYILAFLYICAQGLFYAHALPDSSPDEMAHISYIYHVRTTHEIIPHFENMHLFSSQPMKWSVNNYEYNSTLINYLCHPSIYYHIMQLAGGFEEVEPGVVVSIDMFRLRYFSMGIAAIGIALMLYIGWSRIDRSKPWLHLIYATTVTCIPILCLEMCGVSNDAFALITSCICALGLIRFCEGNRTQLTYILIALGITLSFLNKMTTAMLCALMAIIVLVATIVKEKDFRLSLKKEFWITTPLYVLPVIYIIVIYQRYGVLQPTLKVISPTEYFQNSFFYVAEDERPDVGALSYIANYFNNFFISWSGLVTGDLSLRKSSPWTISTLPMELLWILPIFAFAKEFKHVAGKLTLPIKAGWISAILTFSLQLKKAYGNWVNNGYTGGSQARYYLPMLFVFALAVVFILDGLLKENGYDPTTSTTTISDVDEYRKKVAYNHLIYFGGLLYALLLFYGNFPFFLLHN</sequence>
<evidence type="ECO:0008006" key="4">
    <source>
        <dbReference type="Google" id="ProtNLM"/>
    </source>
</evidence>
<organism evidence="2 3">
    <name type="scientific">Pseudobutyrivibrio xylanivorans</name>
    <dbReference type="NCBI Taxonomy" id="185007"/>
    <lineage>
        <taxon>Bacteria</taxon>
        <taxon>Bacillati</taxon>
        <taxon>Bacillota</taxon>
        <taxon>Clostridia</taxon>
        <taxon>Lachnospirales</taxon>
        <taxon>Lachnospiraceae</taxon>
        <taxon>Pseudobutyrivibrio</taxon>
    </lineage>
</organism>
<dbReference type="EMBL" id="CP043028">
    <property type="protein sequence ID" value="QFJ56067.1"/>
    <property type="molecule type" value="Genomic_DNA"/>
</dbReference>
<feature type="transmembrane region" description="Helical" evidence="1">
    <location>
        <begin position="475"/>
        <end position="496"/>
    </location>
</feature>
<evidence type="ECO:0000256" key="1">
    <source>
        <dbReference type="SAM" id="Phobius"/>
    </source>
</evidence>
<feature type="transmembrane region" description="Helical" evidence="1">
    <location>
        <begin position="177"/>
        <end position="194"/>
    </location>
</feature>
<keyword evidence="1" id="KW-0812">Transmembrane</keyword>
<feature type="transmembrane region" description="Helical" evidence="1">
    <location>
        <begin position="273"/>
        <end position="291"/>
    </location>
</feature>
<dbReference type="AlphaFoldDB" id="A0A5P6VU00"/>
<keyword evidence="1" id="KW-0472">Membrane</keyword>
<evidence type="ECO:0000313" key="2">
    <source>
        <dbReference type="EMBL" id="QFJ56067.1"/>
    </source>
</evidence>
<feature type="transmembrane region" description="Helical" evidence="1">
    <location>
        <begin position="147"/>
        <end position="165"/>
    </location>
</feature>
<reference evidence="3" key="1">
    <citation type="submission" date="2019-08" db="EMBL/GenBank/DDBJ databases">
        <title>Complete Genome Sequence of the Polysaccharide-Degrading Rumen Bacterium Pseudobutyrivibrio xylanivorans MA3014.</title>
        <authorList>
            <person name="Palevich N."/>
            <person name="Maclean P.H."/>
            <person name="Kelly W.J."/>
            <person name="Leahy S.C."/>
            <person name="Rakonjac J."/>
            <person name="Attwood G.T."/>
        </authorList>
    </citation>
    <scope>NUCLEOTIDE SEQUENCE [LARGE SCALE GENOMIC DNA]</scope>
    <source>
        <strain evidence="3">MA3014</strain>
    </source>
</reference>
<gene>
    <name evidence="2" type="ORF">FXF36_14840</name>
</gene>
<dbReference type="OrthoDB" id="2017740at2"/>
<proteinExistence type="predicted"/>
<feature type="transmembrane region" description="Helical" evidence="1">
    <location>
        <begin position="35"/>
        <end position="57"/>
    </location>
</feature>
<dbReference type="KEGG" id="pxv:FXF36_14840"/>
<feature type="transmembrane region" description="Helical" evidence="1">
    <location>
        <begin position="426"/>
        <end position="446"/>
    </location>
</feature>
<dbReference type="Proteomes" id="UP000327030">
    <property type="component" value="Chromosome 1"/>
</dbReference>
<feature type="transmembrane region" description="Helical" evidence="1">
    <location>
        <begin position="200"/>
        <end position="217"/>
    </location>
</feature>
<protein>
    <recommendedName>
        <fullName evidence="4">Glycosyltransferase RgtA/B/C/D-like domain-containing protein</fullName>
    </recommendedName>
</protein>
<name>A0A5P6VU00_PSEXY</name>
<accession>A0A5P6VU00</accession>
<feature type="transmembrane region" description="Helical" evidence="1">
    <location>
        <begin position="6"/>
        <end position="23"/>
    </location>
</feature>
<evidence type="ECO:0000313" key="3">
    <source>
        <dbReference type="Proteomes" id="UP000327030"/>
    </source>
</evidence>
<feature type="transmembrane region" description="Helical" evidence="1">
    <location>
        <begin position="245"/>
        <end position="261"/>
    </location>
</feature>